<dbReference type="STRING" id="655353.SAMN04488056_102633"/>
<keyword evidence="1" id="KW-1133">Transmembrane helix</keyword>
<proteinExistence type="predicted"/>
<organism evidence="2 3">
    <name type="scientific">Cohaesibacter marisflavi</name>
    <dbReference type="NCBI Taxonomy" id="655353"/>
    <lineage>
        <taxon>Bacteria</taxon>
        <taxon>Pseudomonadati</taxon>
        <taxon>Pseudomonadota</taxon>
        <taxon>Alphaproteobacteria</taxon>
        <taxon>Hyphomicrobiales</taxon>
        <taxon>Cohaesibacteraceae</taxon>
    </lineage>
</organism>
<sequence>MRAISICRIKGLLFFLFERQNKEIVIAFVGMCLISGGISGLFLKLFLTR</sequence>
<keyword evidence="3" id="KW-1185">Reference proteome</keyword>
<evidence type="ECO:0000256" key="1">
    <source>
        <dbReference type="SAM" id="Phobius"/>
    </source>
</evidence>
<name>A0A1I5DJU6_9HYPH</name>
<accession>A0A1I5DJU6</accession>
<feature type="transmembrane region" description="Helical" evidence="1">
    <location>
        <begin position="24"/>
        <end position="47"/>
    </location>
</feature>
<keyword evidence="1" id="KW-0472">Membrane</keyword>
<protein>
    <submittedName>
        <fullName evidence="2">Uncharacterized protein</fullName>
    </submittedName>
</protein>
<evidence type="ECO:0000313" key="3">
    <source>
        <dbReference type="Proteomes" id="UP000199236"/>
    </source>
</evidence>
<dbReference type="Proteomes" id="UP000199236">
    <property type="component" value="Unassembled WGS sequence"/>
</dbReference>
<evidence type="ECO:0000313" key="2">
    <source>
        <dbReference type="EMBL" id="SFN99535.1"/>
    </source>
</evidence>
<keyword evidence="1" id="KW-0812">Transmembrane</keyword>
<dbReference type="EMBL" id="FOVR01000002">
    <property type="protein sequence ID" value="SFN99535.1"/>
    <property type="molecule type" value="Genomic_DNA"/>
</dbReference>
<reference evidence="2 3" key="1">
    <citation type="submission" date="2016-10" db="EMBL/GenBank/DDBJ databases">
        <authorList>
            <person name="de Groot N.N."/>
        </authorList>
    </citation>
    <scope>NUCLEOTIDE SEQUENCE [LARGE SCALE GENOMIC DNA]</scope>
    <source>
        <strain evidence="2 3">CGMCC 1.9157</strain>
    </source>
</reference>
<dbReference type="AlphaFoldDB" id="A0A1I5DJU6"/>
<gene>
    <name evidence="2" type="ORF">SAMN04488056_102633</name>
</gene>